<proteinExistence type="predicted"/>
<sequence length="177" mass="18646">MIKWVMPSYETAAPGEAEALDVLSEALGGGSSSLLYRELVAGRKLAVAAGAYYNGSARDHGSFVVYAAPREGVSLETLKAAVDEVLASATEGAIDAAEVERARRRLEASTIYAQDSQATLARIFGTALVLDGTIEEVQTWPERIARVNAAAVTAAARGLEIDTSVTGYLRMPADIRG</sequence>
<feature type="domain" description="Peptidase M16 C-terminal" evidence="1">
    <location>
        <begin position="12"/>
        <end position="106"/>
    </location>
</feature>
<evidence type="ECO:0000259" key="1">
    <source>
        <dbReference type="Pfam" id="PF05193"/>
    </source>
</evidence>
<evidence type="ECO:0000313" key="3">
    <source>
        <dbReference type="Proteomes" id="UP000094622"/>
    </source>
</evidence>
<gene>
    <name evidence="2" type="ORF">A6302_00973</name>
</gene>
<dbReference type="SUPFAM" id="SSF63411">
    <property type="entry name" value="LuxS/MPP-like metallohydrolase"/>
    <property type="match status" value="1"/>
</dbReference>
<comment type="caution">
    <text evidence="2">The sequence shown here is derived from an EMBL/GenBank/DDBJ whole genome shotgun (WGS) entry which is preliminary data.</text>
</comment>
<protein>
    <submittedName>
        <fullName evidence="2">Peptidase M16 inactive domain protein</fullName>
    </submittedName>
</protein>
<evidence type="ECO:0000313" key="2">
    <source>
        <dbReference type="EMBL" id="ODN71729.1"/>
    </source>
</evidence>
<organism evidence="2 3">
    <name type="scientific">Methylobrevis pamukkalensis</name>
    <dbReference type="NCBI Taxonomy" id="1439726"/>
    <lineage>
        <taxon>Bacteria</taxon>
        <taxon>Pseudomonadati</taxon>
        <taxon>Pseudomonadota</taxon>
        <taxon>Alphaproteobacteria</taxon>
        <taxon>Hyphomicrobiales</taxon>
        <taxon>Pleomorphomonadaceae</taxon>
        <taxon>Methylobrevis</taxon>
    </lineage>
</organism>
<dbReference type="RefSeq" id="WP_280938814.1">
    <property type="nucleotide sequence ID" value="NZ_MCRJ01000015.1"/>
</dbReference>
<keyword evidence="3" id="KW-1185">Reference proteome</keyword>
<accession>A0A1E3H5W6</accession>
<dbReference type="EMBL" id="MCRJ01000015">
    <property type="protein sequence ID" value="ODN71729.1"/>
    <property type="molecule type" value="Genomic_DNA"/>
</dbReference>
<dbReference type="Proteomes" id="UP000094622">
    <property type="component" value="Unassembled WGS sequence"/>
</dbReference>
<dbReference type="InterPro" id="IPR011249">
    <property type="entry name" value="Metalloenz_LuxS/M16"/>
</dbReference>
<reference evidence="2 3" key="1">
    <citation type="submission" date="2016-07" db="EMBL/GenBank/DDBJ databases">
        <title>Draft Genome Sequence of Methylobrevis pamukkalensis PK2.</title>
        <authorList>
            <person name="Vasilenko O.V."/>
            <person name="Doronina N.V."/>
            <person name="Shmareva M.N."/>
            <person name="Tarlachkov S.V."/>
            <person name="Mustakhimov I."/>
            <person name="Trotsenko Y.A."/>
        </authorList>
    </citation>
    <scope>NUCLEOTIDE SEQUENCE [LARGE SCALE GENOMIC DNA]</scope>
    <source>
        <strain evidence="2 3">PK2</strain>
    </source>
</reference>
<dbReference type="Gene3D" id="3.30.830.10">
    <property type="entry name" value="Metalloenzyme, LuxS/M16 peptidase-like"/>
    <property type="match status" value="1"/>
</dbReference>
<dbReference type="Pfam" id="PF05193">
    <property type="entry name" value="Peptidase_M16_C"/>
    <property type="match status" value="1"/>
</dbReference>
<name>A0A1E3H5W6_9HYPH</name>
<dbReference type="InterPro" id="IPR007863">
    <property type="entry name" value="Peptidase_M16_C"/>
</dbReference>
<dbReference type="AlphaFoldDB" id="A0A1E3H5W6"/>
<dbReference type="GO" id="GO:0046872">
    <property type="term" value="F:metal ion binding"/>
    <property type="evidence" value="ECO:0007669"/>
    <property type="project" value="InterPro"/>
</dbReference>